<feature type="active site" evidence="11">
    <location>
        <position position="102"/>
    </location>
</feature>
<dbReference type="PANTHER" id="PTHR10363:SF2">
    <property type="entry name" value="BLEOMYCIN HYDROLASE"/>
    <property type="match status" value="1"/>
</dbReference>
<evidence type="ECO:0000256" key="11">
    <source>
        <dbReference type="PIRSR" id="PIRSR005700-1"/>
    </source>
</evidence>
<feature type="active site" evidence="11">
    <location>
        <position position="394"/>
    </location>
</feature>
<evidence type="ECO:0000256" key="4">
    <source>
        <dbReference type="ARBA" id="ARBA00022670"/>
    </source>
</evidence>
<dbReference type="Pfam" id="PF03051">
    <property type="entry name" value="Peptidase_C1_2"/>
    <property type="match status" value="1"/>
</dbReference>
<dbReference type="FunFam" id="3.90.70.10:FF:000091">
    <property type="entry name" value="Aminopeptidase C"/>
    <property type="match status" value="1"/>
</dbReference>
<dbReference type="SUPFAM" id="SSF54001">
    <property type="entry name" value="Cysteine proteinases"/>
    <property type="match status" value="1"/>
</dbReference>
<dbReference type="InterPro" id="IPR000169">
    <property type="entry name" value="Pept_cys_AS"/>
</dbReference>
<keyword evidence="4 10" id="KW-0645">Protease</keyword>
<comment type="similarity">
    <text evidence="10">Belongs to the peptidase C1 family.</text>
</comment>
<dbReference type="EC" id="3.4.22.40" evidence="2 10"/>
<dbReference type="InterPro" id="IPR004134">
    <property type="entry name" value="Peptidase_C1B"/>
</dbReference>
<dbReference type="OrthoDB" id="2666448at2759"/>
<dbReference type="STRING" id="4955.A0A1G4MJ26"/>
<keyword evidence="13" id="KW-1185">Reference proteome</keyword>
<gene>
    <name evidence="12" type="ORF">LAFE_0H00760G</name>
</gene>
<dbReference type="AlphaFoldDB" id="A0A1G4MJ26"/>
<evidence type="ECO:0000256" key="1">
    <source>
        <dbReference type="ARBA" id="ARBA00000423"/>
    </source>
</evidence>
<evidence type="ECO:0000313" key="12">
    <source>
        <dbReference type="EMBL" id="SCW03866.1"/>
    </source>
</evidence>
<name>A0A1G4MJ26_LACFM</name>
<dbReference type="OMA" id="DDGGWWQ"/>
<comment type="function">
    <text evidence="8">The normal physiological role of the enzyme is unknown, but it is not essential for the viability of yeast cells. Has aminopeptidase activity, shortening substrate peptides sequentially by 1 amino acid. Has bleomycin hydrolase activity, which can protect the cell from the toxic effects of bleomycin. Has homocysteine-thiolactonase activity, protecting the cell against homocysteine toxicity. Acts as a repressor in the GAL4 regulatory system, but this does not require either the peptidase or nucleic acid-binding activities.</text>
</comment>
<evidence type="ECO:0000256" key="8">
    <source>
        <dbReference type="ARBA" id="ARBA00025347"/>
    </source>
</evidence>
<dbReference type="PROSITE" id="PS00139">
    <property type="entry name" value="THIOL_PROTEASE_CYS"/>
    <property type="match status" value="1"/>
</dbReference>
<evidence type="ECO:0000256" key="3">
    <source>
        <dbReference type="ARBA" id="ARBA00016900"/>
    </source>
</evidence>
<dbReference type="PANTHER" id="PTHR10363">
    <property type="entry name" value="BLEOMYCIN HYDROLASE"/>
    <property type="match status" value="1"/>
</dbReference>
<keyword evidence="7" id="KW-0809">Transit peptide</keyword>
<accession>A0A1G4MJ26</accession>
<dbReference type="PROSITE" id="PS00639">
    <property type="entry name" value="THIOL_PROTEASE_HIS"/>
    <property type="match status" value="1"/>
</dbReference>
<dbReference type="GO" id="GO:0009636">
    <property type="term" value="P:response to toxic substance"/>
    <property type="evidence" value="ECO:0007669"/>
    <property type="project" value="TreeGrafter"/>
</dbReference>
<feature type="active site" evidence="11">
    <location>
        <position position="417"/>
    </location>
</feature>
<keyword evidence="10" id="KW-0963">Cytoplasm</keyword>
<dbReference type="GO" id="GO:0005739">
    <property type="term" value="C:mitochondrion"/>
    <property type="evidence" value="ECO:0007669"/>
    <property type="project" value="UniProtKB-SubCell"/>
</dbReference>
<comment type="subcellular location">
    <subcellularLocation>
        <location evidence="10">Mitochondrion</location>
    </subcellularLocation>
    <subcellularLocation>
        <location evidence="10">Cytoplasm</location>
    </subcellularLocation>
</comment>
<dbReference type="GO" id="GO:0004197">
    <property type="term" value="F:cysteine-type endopeptidase activity"/>
    <property type="evidence" value="ECO:0007669"/>
    <property type="project" value="UniProtKB-EC"/>
</dbReference>
<dbReference type="EMBL" id="LT598491">
    <property type="protein sequence ID" value="SCW03866.1"/>
    <property type="molecule type" value="Genomic_DNA"/>
</dbReference>
<dbReference type="CDD" id="cd00585">
    <property type="entry name" value="Peptidase_C1B"/>
    <property type="match status" value="1"/>
</dbReference>
<dbReference type="GO" id="GO:0006508">
    <property type="term" value="P:proteolysis"/>
    <property type="evidence" value="ECO:0007669"/>
    <property type="project" value="UniProtKB-KW"/>
</dbReference>
<dbReference type="GO" id="GO:0070005">
    <property type="term" value="F:cysteine-type aminopeptidase activity"/>
    <property type="evidence" value="ECO:0007669"/>
    <property type="project" value="InterPro"/>
</dbReference>
<dbReference type="InterPro" id="IPR025660">
    <property type="entry name" value="Pept_his_AS"/>
</dbReference>
<keyword evidence="10" id="KW-0496">Mitochondrion</keyword>
<evidence type="ECO:0000256" key="5">
    <source>
        <dbReference type="ARBA" id="ARBA00022801"/>
    </source>
</evidence>
<keyword evidence="6 10" id="KW-0788">Thiol protease</keyword>
<evidence type="ECO:0000256" key="7">
    <source>
        <dbReference type="ARBA" id="ARBA00022946"/>
    </source>
</evidence>
<comment type="catalytic activity">
    <reaction evidence="1 10">
        <text>Inactivates bleomycin B2 (a cytotoxic glycometallopeptide) by hydrolysis of a carboxyamide bond of beta-aminoalanine, but also shows general aminopeptidase activity. The specificity varies somewhat with source, but amino acid arylamides of Met, Leu and Ala are preferred.</text>
        <dbReference type="EC" id="3.4.22.40"/>
    </reaction>
</comment>
<dbReference type="GO" id="GO:0043418">
    <property type="term" value="P:homocysteine catabolic process"/>
    <property type="evidence" value="ECO:0007669"/>
    <property type="project" value="TreeGrafter"/>
</dbReference>
<dbReference type="Gene3D" id="3.90.70.10">
    <property type="entry name" value="Cysteine proteinases"/>
    <property type="match status" value="1"/>
</dbReference>
<keyword evidence="5 10" id="KW-0378">Hydrolase</keyword>
<evidence type="ECO:0000256" key="10">
    <source>
        <dbReference type="PIRNR" id="PIRNR005700"/>
    </source>
</evidence>
<organism evidence="12 13">
    <name type="scientific">Lachancea fermentati</name>
    <name type="common">Zygosaccharomyces fermentati</name>
    <dbReference type="NCBI Taxonomy" id="4955"/>
    <lineage>
        <taxon>Eukaryota</taxon>
        <taxon>Fungi</taxon>
        <taxon>Dikarya</taxon>
        <taxon>Ascomycota</taxon>
        <taxon>Saccharomycotina</taxon>
        <taxon>Saccharomycetes</taxon>
        <taxon>Saccharomycetales</taxon>
        <taxon>Saccharomycetaceae</taxon>
        <taxon>Lachancea</taxon>
    </lineage>
</organism>
<proteinExistence type="inferred from homology"/>
<comment type="subunit">
    <text evidence="9">Homohexamer. Binds to nucleic acids. Binds single-stranded DNA and RNA with higher affinity than double-stranded DNA.</text>
</comment>
<evidence type="ECO:0000256" key="2">
    <source>
        <dbReference type="ARBA" id="ARBA00012465"/>
    </source>
</evidence>
<dbReference type="PIRSF" id="PIRSF005700">
    <property type="entry name" value="PepC"/>
    <property type="match status" value="1"/>
</dbReference>
<dbReference type="Proteomes" id="UP000190831">
    <property type="component" value="Chromosome H"/>
</dbReference>
<evidence type="ECO:0000313" key="13">
    <source>
        <dbReference type="Proteomes" id="UP000190831"/>
    </source>
</evidence>
<protein>
    <recommendedName>
        <fullName evidence="3 10">Cysteine proteinase 1, mitochondrial</fullName>
        <ecNumber evidence="2 10">3.4.22.40</ecNumber>
    </recommendedName>
</protein>
<evidence type="ECO:0000256" key="6">
    <source>
        <dbReference type="ARBA" id="ARBA00022807"/>
    </source>
</evidence>
<sequence length="479" mass="55053">MYKTFAKGQFRSIVSIIGKTQAKNINLHLRNMSIDISKIGAWNKELETDLKHQLAATVLKNYNADDALLDKSRLIKQYPRVFNVTVDLDGTPVTNQRSSGRCWLFAATNELRLNVARKLDLKEFELSQAYLFFYDKLEKANYFLDQVIDTYKEDVDSRLVQYLLSAPTQDGGQYSMFMNLVEKYGLLPKDLYGDLPYSTTASAKLNQLLTTKLRGFAEILREELQKGNDISSLRLDMQKSIFQLMTMFLDLPPVKPDEEFVWEYVDKEKKVQTITTTPLKFAKEYATFDVSKPVSLINDPRHPYGELIKIDRLGNVLGGKEVVYLNVDNDTLTSLVLNRLKNNKPVFFGSHTPKFMNKKYGVMDVDLWNYKAIGYDINMSKEARIKYNDSLMTHAMLITGCHVEKNGDKVLRYRVENSWGKDSGKDGLYVMTQKYFEEYSFQIVVDIDELPKELAEKLQSSDKIPIVLPIWDPMGALAD</sequence>
<comment type="function">
    <text evidence="10">Has aminopeptidase activity, shortening substrate peptides sequentially by 1 amino acid. Has bleomycin hydrolase activity, which can protect the cell from the toxic effects of bleomycin. Has homocysteine-thiolactonase activity, protecting the cell against homocysteine toxicity.</text>
</comment>
<dbReference type="InterPro" id="IPR038765">
    <property type="entry name" value="Papain-like_cys_pep_sf"/>
</dbReference>
<evidence type="ECO:0000256" key="9">
    <source>
        <dbReference type="ARBA" id="ARBA00026080"/>
    </source>
</evidence>
<reference evidence="12 13" key="1">
    <citation type="submission" date="2016-03" db="EMBL/GenBank/DDBJ databases">
        <authorList>
            <person name="Devillers H."/>
        </authorList>
    </citation>
    <scope>NUCLEOTIDE SEQUENCE [LARGE SCALE GENOMIC DNA]</scope>
    <source>
        <strain evidence="12">CBS 6772</strain>
    </source>
</reference>